<dbReference type="OrthoDB" id="16679at2759"/>
<evidence type="ECO:0000256" key="5">
    <source>
        <dbReference type="ARBA" id="ARBA00023136"/>
    </source>
</evidence>
<dbReference type="AlphaFoldDB" id="A0A5N6SER0"/>
<keyword evidence="4 6" id="KW-1133">Transmembrane helix</keyword>
<accession>A0A5N6SER0</accession>
<keyword evidence="2 6" id="KW-0812">Transmembrane</keyword>
<evidence type="ECO:0000256" key="6">
    <source>
        <dbReference type="RuleBase" id="RU364120"/>
    </source>
</evidence>
<dbReference type="GeneID" id="43640030"/>
<evidence type="ECO:0000256" key="2">
    <source>
        <dbReference type="ARBA" id="ARBA00022692"/>
    </source>
</evidence>
<dbReference type="RefSeq" id="XP_031909215.1">
    <property type="nucleotide sequence ID" value="XM_032055820.1"/>
</dbReference>
<comment type="function">
    <text evidence="6">Interacts with target proteins during translocation into the lumen of the endoplasmic reticulum. Protects unfolded target proteins against degradation and facilitate correct glycosylation.</text>
</comment>
<evidence type="ECO:0000256" key="3">
    <source>
        <dbReference type="ARBA" id="ARBA00022824"/>
    </source>
</evidence>
<feature type="region of interest" description="Disordered" evidence="7">
    <location>
        <begin position="1"/>
        <end position="39"/>
    </location>
</feature>
<protein>
    <recommendedName>
        <fullName evidence="6">Stress-associated endoplasmic reticulum protein</fullName>
    </recommendedName>
</protein>
<organism evidence="8 9">
    <name type="scientific">Aspergillus pseudotamarii</name>
    <dbReference type="NCBI Taxonomy" id="132259"/>
    <lineage>
        <taxon>Eukaryota</taxon>
        <taxon>Fungi</taxon>
        <taxon>Dikarya</taxon>
        <taxon>Ascomycota</taxon>
        <taxon>Pezizomycotina</taxon>
        <taxon>Eurotiomycetes</taxon>
        <taxon>Eurotiomycetidae</taxon>
        <taxon>Eurotiales</taxon>
        <taxon>Aspergillaceae</taxon>
        <taxon>Aspergillus</taxon>
        <taxon>Aspergillus subgen. Circumdati</taxon>
    </lineage>
</organism>
<name>A0A5N6SER0_ASPPS</name>
<feature type="transmembrane region" description="Helical" evidence="6">
    <location>
        <begin position="40"/>
        <end position="63"/>
    </location>
</feature>
<dbReference type="GO" id="GO:0005789">
    <property type="term" value="C:endoplasmic reticulum membrane"/>
    <property type="evidence" value="ECO:0007669"/>
    <property type="project" value="UniProtKB-SubCell"/>
</dbReference>
<dbReference type="Pfam" id="PF06624">
    <property type="entry name" value="RAMP4"/>
    <property type="match status" value="1"/>
</dbReference>
<comment type="similarity">
    <text evidence="1 6">Belongs to the RAMP4 family.</text>
</comment>
<dbReference type="EMBL" id="ML743621">
    <property type="protein sequence ID" value="KAE8133152.1"/>
    <property type="molecule type" value="Genomic_DNA"/>
</dbReference>
<keyword evidence="9" id="KW-1185">Reference proteome</keyword>
<feature type="compositionally biased region" description="Low complexity" evidence="7">
    <location>
        <begin position="30"/>
        <end position="39"/>
    </location>
</feature>
<feature type="compositionally biased region" description="Basic and acidic residues" evidence="7">
    <location>
        <begin position="9"/>
        <end position="21"/>
    </location>
</feature>
<evidence type="ECO:0000256" key="4">
    <source>
        <dbReference type="ARBA" id="ARBA00022989"/>
    </source>
</evidence>
<keyword evidence="3 6" id="KW-0256">Endoplasmic reticulum</keyword>
<comment type="subcellular location">
    <subcellularLocation>
        <location evidence="6">Membrane</location>
        <topology evidence="6">Single-pass membrane protein</topology>
    </subcellularLocation>
    <subcellularLocation>
        <location evidence="6">Endoplasmic reticulum membrane</location>
        <topology evidence="6">Single-pass membrane protein</topology>
    </subcellularLocation>
</comment>
<dbReference type="Proteomes" id="UP000325672">
    <property type="component" value="Unassembled WGS sequence"/>
</dbReference>
<evidence type="ECO:0000313" key="8">
    <source>
        <dbReference type="EMBL" id="KAE8133152.1"/>
    </source>
</evidence>
<evidence type="ECO:0000256" key="7">
    <source>
        <dbReference type="SAM" id="MobiDB-lite"/>
    </source>
</evidence>
<dbReference type="InterPro" id="IPR010580">
    <property type="entry name" value="ER_stress-assoc"/>
</dbReference>
<sequence>MAQTPQQRKANEKFAKSEAAKRGKGKSVTKQKQSSKSPVSAGWVVVLAFAVCGGLAFEALRIIPELWSAAVAMFNRKLA</sequence>
<proteinExistence type="inferred from homology"/>
<gene>
    <name evidence="8" type="ORF">BDV38DRAFT_259450</name>
</gene>
<evidence type="ECO:0000313" key="9">
    <source>
        <dbReference type="Proteomes" id="UP000325672"/>
    </source>
</evidence>
<reference evidence="8 9" key="1">
    <citation type="submission" date="2019-04" db="EMBL/GenBank/DDBJ databases">
        <title>Friends and foes A comparative genomics study of 23 Aspergillus species from section Flavi.</title>
        <authorList>
            <consortium name="DOE Joint Genome Institute"/>
            <person name="Kjaerbolling I."/>
            <person name="Vesth T."/>
            <person name="Frisvad J.C."/>
            <person name="Nybo J.L."/>
            <person name="Theobald S."/>
            <person name="Kildgaard S."/>
            <person name="Isbrandt T."/>
            <person name="Kuo A."/>
            <person name="Sato A."/>
            <person name="Lyhne E.K."/>
            <person name="Kogle M.E."/>
            <person name="Wiebenga A."/>
            <person name="Kun R.S."/>
            <person name="Lubbers R.J."/>
            <person name="Makela M.R."/>
            <person name="Barry K."/>
            <person name="Chovatia M."/>
            <person name="Clum A."/>
            <person name="Daum C."/>
            <person name="Haridas S."/>
            <person name="He G."/>
            <person name="LaButti K."/>
            <person name="Lipzen A."/>
            <person name="Mondo S."/>
            <person name="Riley R."/>
            <person name="Salamov A."/>
            <person name="Simmons B.A."/>
            <person name="Magnuson J.K."/>
            <person name="Henrissat B."/>
            <person name="Mortensen U.H."/>
            <person name="Larsen T.O."/>
            <person name="Devries R.P."/>
            <person name="Grigoriev I.V."/>
            <person name="Machida M."/>
            <person name="Baker S.E."/>
            <person name="Andersen M.R."/>
        </authorList>
    </citation>
    <scope>NUCLEOTIDE SEQUENCE [LARGE SCALE GENOMIC DNA]</scope>
    <source>
        <strain evidence="8 9">CBS 117625</strain>
    </source>
</reference>
<evidence type="ECO:0000256" key="1">
    <source>
        <dbReference type="ARBA" id="ARBA00005500"/>
    </source>
</evidence>
<keyword evidence="5 6" id="KW-0472">Membrane</keyword>